<accession>A0AAE0KNV1</accession>
<keyword evidence="3" id="KW-1185">Reference proteome</keyword>
<dbReference type="Proteomes" id="UP001190700">
    <property type="component" value="Unassembled WGS sequence"/>
</dbReference>
<feature type="non-terminal residue" evidence="2">
    <location>
        <position position="1"/>
    </location>
</feature>
<dbReference type="EMBL" id="LGRX02022755">
    <property type="protein sequence ID" value="KAK3255303.1"/>
    <property type="molecule type" value="Genomic_DNA"/>
</dbReference>
<feature type="region of interest" description="Disordered" evidence="1">
    <location>
        <begin position="1"/>
        <end position="177"/>
    </location>
</feature>
<evidence type="ECO:0000313" key="3">
    <source>
        <dbReference type="Proteomes" id="UP001190700"/>
    </source>
</evidence>
<dbReference type="AlphaFoldDB" id="A0AAE0KNV1"/>
<evidence type="ECO:0000313" key="2">
    <source>
        <dbReference type="EMBL" id="KAK3255303.1"/>
    </source>
</evidence>
<comment type="caution">
    <text evidence="2">The sequence shown here is derived from an EMBL/GenBank/DDBJ whole genome shotgun (WGS) entry which is preliminary data.</text>
</comment>
<feature type="compositionally biased region" description="Basic and acidic residues" evidence="1">
    <location>
        <begin position="147"/>
        <end position="171"/>
    </location>
</feature>
<feature type="compositionally biased region" description="Polar residues" evidence="1">
    <location>
        <begin position="134"/>
        <end position="146"/>
    </location>
</feature>
<gene>
    <name evidence="2" type="ORF">CYMTET_35507</name>
</gene>
<organism evidence="2 3">
    <name type="scientific">Cymbomonas tetramitiformis</name>
    <dbReference type="NCBI Taxonomy" id="36881"/>
    <lineage>
        <taxon>Eukaryota</taxon>
        <taxon>Viridiplantae</taxon>
        <taxon>Chlorophyta</taxon>
        <taxon>Pyramimonadophyceae</taxon>
        <taxon>Pyramimonadales</taxon>
        <taxon>Pyramimonadaceae</taxon>
        <taxon>Cymbomonas</taxon>
    </lineage>
</organism>
<feature type="compositionally biased region" description="Polar residues" evidence="1">
    <location>
        <begin position="29"/>
        <end position="52"/>
    </location>
</feature>
<proteinExistence type="predicted"/>
<feature type="compositionally biased region" description="Polar residues" evidence="1">
    <location>
        <begin position="1"/>
        <end position="11"/>
    </location>
</feature>
<feature type="compositionally biased region" description="Low complexity" evidence="1">
    <location>
        <begin position="117"/>
        <end position="127"/>
    </location>
</feature>
<evidence type="ECO:0000256" key="1">
    <source>
        <dbReference type="SAM" id="MobiDB-lite"/>
    </source>
</evidence>
<reference evidence="2 3" key="1">
    <citation type="journal article" date="2015" name="Genome Biol. Evol.">
        <title>Comparative Genomics of a Bacterivorous Green Alga Reveals Evolutionary Causalities and Consequences of Phago-Mixotrophic Mode of Nutrition.</title>
        <authorList>
            <person name="Burns J.A."/>
            <person name="Paasch A."/>
            <person name="Narechania A."/>
            <person name="Kim E."/>
        </authorList>
    </citation>
    <scope>NUCLEOTIDE SEQUENCE [LARGE SCALE GENOMIC DNA]</scope>
    <source>
        <strain evidence="2 3">PLY_AMNH</strain>
    </source>
</reference>
<name>A0AAE0KNV1_9CHLO</name>
<protein>
    <submittedName>
        <fullName evidence="2">Uncharacterized protein</fullName>
    </submittedName>
</protein>
<sequence length="177" mass="18589">GQFENLVSTTVIIKPPTSSQAPTAAPSSGSDIPTASMDGSSEELLTSPSATAATPREVTPSQKTPKGNDAFRAQTDSISDPYAKLYAELPEPSNGGNSSHGLFSDLPAPKPFARNPASASSAGSSWATGPLPQKSASEVHCTQTNKSEIENVHEISDEQSNRVDNEHRDDSDMFTTK</sequence>
<feature type="compositionally biased region" description="Low complexity" evidence="1">
    <location>
        <begin position="15"/>
        <end position="28"/>
    </location>
</feature>